<evidence type="ECO:0000313" key="3">
    <source>
        <dbReference type="Proteomes" id="UP001521785"/>
    </source>
</evidence>
<keyword evidence="3" id="KW-1185">Reference proteome</keyword>
<feature type="compositionally biased region" description="Basic and acidic residues" evidence="1">
    <location>
        <begin position="1"/>
        <end position="12"/>
    </location>
</feature>
<comment type="caution">
    <text evidence="2">The sequence shown here is derived from an EMBL/GenBank/DDBJ whole genome shotgun (WGS) entry which is preliminary data.</text>
</comment>
<feature type="compositionally biased region" description="Low complexity" evidence="1">
    <location>
        <begin position="532"/>
        <end position="541"/>
    </location>
</feature>
<dbReference type="Proteomes" id="UP001521785">
    <property type="component" value="Unassembled WGS sequence"/>
</dbReference>
<feature type="region of interest" description="Disordered" evidence="1">
    <location>
        <begin position="260"/>
        <end position="280"/>
    </location>
</feature>
<feature type="compositionally biased region" description="Polar residues" evidence="1">
    <location>
        <begin position="78"/>
        <end position="98"/>
    </location>
</feature>
<protein>
    <submittedName>
        <fullName evidence="2">Uncharacterized protein</fullName>
    </submittedName>
</protein>
<evidence type="ECO:0000256" key="1">
    <source>
        <dbReference type="SAM" id="MobiDB-lite"/>
    </source>
</evidence>
<feature type="region of interest" description="Disordered" evidence="1">
    <location>
        <begin position="437"/>
        <end position="467"/>
    </location>
</feature>
<proteinExistence type="predicted"/>
<dbReference type="EMBL" id="JAKJXO020000017">
    <property type="protein sequence ID" value="KAL1594439.1"/>
    <property type="molecule type" value="Genomic_DNA"/>
</dbReference>
<feature type="region of interest" description="Disordered" evidence="1">
    <location>
        <begin position="50"/>
        <end position="121"/>
    </location>
</feature>
<feature type="region of interest" description="Disordered" evidence="1">
    <location>
        <begin position="508"/>
        <end position="561"/>
    </location>
</feature>
<feature type="compositionally biased region" description="Basic residues" evidence="1">
    <location>
        <begin position="99"/>
        <end position="108"/>
    </location>
</feature>
<evidence type="ECO:0000313" key="2">
    <source>
        <dbReference type="EMBL" id="KAL1594439.1"/>
    </source>
</evidence>
<feature type="compositionally biased region" description="Basic and acidic residues" evidence="1">
    <location>
        <begin position="583"/>
        <end position="620"/>
    </location>
</feature>
<organism evidence="2 3">
    <name type="scientific">Paraconiothyrium brasiliense</name>
    <dbReference type="NCBI Taxonomy" id="300254"/>
    <lineage>
        <taxon>Eukaryota</taxon>
        <taxon>Fungi</taxon>
        <taxon>Dikarya</taxon>
        <taxon>Ascomycota</taxon>
        <taxon>Pezizomycotina</taxon>
        <taxon>Dothideomycetes</taxon>
        <taxon>Pleosporomycetidae</taxon>
        <taxon>Pleosporales</taxon>
        <taxon>Massarineae</taxon>
        <taxon>Didymosphaeriaceae</taxon>
        <taxon>Paraconiothyrium</taxon>
    </lineage>
</organism>
<name>A0ABR3QQL3_9PLEO</name>
<reference evidence="2 3" key="1">
    <citation type="submission" date="2024-02" db="EMBL/GenBank/DDBJ databases">
        <title>De novo assembly and annotation of 12 fungi associated with fruit tree decline syndrome in Ontario, Canada.</title>
        <authorList>
            <person name="Sulman M."/>
            <person name="Ellouze W."/>
            <person name="Ilyukhin E."/>
        </authorList>
    </citation>
    <scope>NUCLEOTIDE SEQUENCE [LARGE SCALE GENOMIC DNA]</scope>
    <source>
        <strain evidence="2 3">M42-189</strain>
    </source>
</reference>
<gene>
    <name evidence="2" type="ORF">SLS60_010199</name>
</gene>
<feature type="region of interest" description="Disordered" evidence="1">
    <location>
        <begin position="1"/>
        <end position="26"/>
    </location>
</feature>
<feature type="compositionally biased region" description="Low complexity" evidence="1">
    <location>
        <begin position="314"/>
        <end position="337"/>
    </location>
</feature>
<sequence length="634" mass="70488">MHLDMLTADHLHSPSRSPKNAAEGNCPALQMPLSVLGSLLRKQSLSPFAPIEDKTEPLDHGSVSTIPTANSPMKADSGVQSSPGPSRRNSTSSGASTARTKKNKRPKTIYKLAQPPHPRGKLHIRPKVVLQLQQVVAARRPKPAFEVIPYTICIPFSSRFKVRTFRGRSLTAADLLILKAEEYQQHNEEDRSDEERFGSREVVGVICPGKEDKSGVTTTEILMENGQSWEVTRTPNGGYEFVYVDDHGLTLRSRWVAKPPHLRRQSSMTNASQGSPTEDRKFTFSTISQNSRRHPIIATMTRDRIEVSESYMMPSATSPSTPSAPTSALPTPVATPSSIDMSSFLETERLPIETGDALKSFIVASGVWVAFQENWSSMYSKGGAPPPLVPSNTFRTTPNRTVSMTYIDTPRSASPTLMDENKRTIPRIIRTHTQFLHSKTSEPGSPVSPIKTRARRSNSTGNTDLFRNGSLRKRFGLALEDQPVPETEEERHEKRSMEILRVKELALQPPPTLSLTTSPLSPIPSIEPPTSPSLEPSPTLPDARARKTRSAYDPVPTAGMWDSGIVEAKGTLRTRPTSLVVMNDKKMKAQRKEQRSKSRDKKEKKEKKEKDGRRKSEGLRHLFAGMFRKERHTA</sequence>
<feature type="region of interest" description="Disordered" evidence="1">
    <location>
        <begin position="312"/>
        <end position="337"/>
    </location>
</feature>
<feature type="region of interest" description="Disordered" evidence="1">
    <location>
        <begin position="573"/>
        <end position="634"/>
    </location>
</feature>
<accession>A0ABR3QQL3</accession>
<feature type="compositionally biased region" description="Polar residues" evidence="1">
    <location>
        <begin position="62"/>
        <end position="71"/>
    </location>
</feature>
<feature type="compositionally biased region" description="Pro residues" evidence="1">
    <location>
        <begin position="521"/>
        <end position="531"/>
    </location>
</feature>
<feature type="compositionally biased region" description="Polar residues" evidence="1">
    <location>
        <begin position="265"/>
        <end position="276"/>
    </location>
</feature>